<sequence>MWLVQSRGKKRSSPLQCFHQSGQLNRSKGIQLELYCTDYSASFNLAVVQNPTIIDVENVSSCEIRYTSEQWRSLSLPLGIGTTGEWSILSLIGLQLRSNGKYNNPPVATIISPVYILVGIPQTFIIPTIDADNDQVRCRFANDSEECASVCHPGSLPNGTIMTSNCTFSINGSNVADWYAVAIVIKNFINSAATSPLSSIHIQFLINLQNQSSCPDRPRLTGPLHHSDQCSAVKVSQTVRIELIAEQDERIKKISPCVRRLVDESDQNRMRKSRQRIKSFLHFINQLVFIVKSSFLCQEQFLFHENEVEAEVEEEKLHRIGAMTMAIENFLYLVGMVDACTPSLLNDLQLTHWISLTHPWLILPDQYEVLHLPLNHSFDEH</sequence>
<accession>A0A814R978</accession>
<keyword evidence="2" id="KW-1185">Reference proteome</keyword>
<proteinExistence type="predicted"/>
<dbReference type="AlphaFoldDB" id="A0A814R978"/>
<dbReference type="Proteomes" id="UP000663828">
    <property type="component" value="Unassembled WGS sequence"/>
</dbReference>
<evidence type="ECO:0000313" key="2">
    <source>
        <dbReference type="Proteomes" id="UP000663828"/>
    </source>
</evidence>
<gene>
    <name evidence="1" type="ORF">XAT740_LOCUS19853</name>
</gene>
<protein>
    <submittedName>
        <fullName evidence="1">Uncharacterized protein</fullName>
    </submittedName>
</protein>
<organism evidence="1 2">
    <name type="scientific">Adineta ricciae</name>
    <name type="common">Rotifer</name>
    <dbReference type="NCBI Taxonomy" id="249248"/>
    <lineage>
        <taxon>Eukaryota</taxon>
        <taxon>Metazoa</taxon>
        <taxon>Spiralia</taxon>
        <taxon>Gnathifera</taxon>
        <taxon>Rotifera</taxon>
        <taxon>Eurotatoria</taxon>
        <taxon>Bdelloidea</taxon>
        <taxon>Adinetida</taxon>
        <taxon>Adinetidae</taxon>
        <taxon>Adineta</taxon>
    </lineage>
</organism>
<comment type="caution">
    <text evidence="1">The sequence shown here is derived from an EMBL/GenBank/DDBJ whole genome shotgun (WGS) entry which is preliminary data.</text>
</comment>
<evidence type="ECO:0000313" key="1">
    <source>
        <dbReference type="EMBL" id="CAF1130068.1"/>
    </source>
</evidence>
<reference evidence="1" key="1">
    <citation type="submission" date="2021-02" db="EMBL/GenBank/DDBJ databases">
        <authorList>
            <person name="Nowell W R."/>
        </authorList>
    </citation>
    <scope>NUCLEOTIDE SEQUENCE</scope>
</reference>
<name>A0A814R978_ADIRI</name>
<dbReference type="EMBL" id="CAJNOR010001367">
    <property type="protein sequence ID" value="CAF1130068.1"/>
    <property type="molecule type" value="Genomic_DNA"/>
</dbReference>